<keyword evidence="1" id="KW-0934">Plastid</keyword>
<dbReference type="AlphaFoldDB" id="A0A1Z1MVF7"/>
<dbReference type="Gene3D" id="3.40.1410.10">
    <property type="entry name" value="Chorismate lyase-like"/>
    <property type="match status" value="1"/>
</dbReference>
<accession>A0A1Z1MVF7</accession>
<evidence type="ECO:0000313" key="1">
    <source>
        <dbReference type="EMBL" id="ARW69882.1"/>
    </source>
</evidence>
<dbReference type="EMBL" id="MF101459">
    <property type="protein sequence ID" value="ARW69882.1"/>
    <property type="molecule type" value="Genomic_DNA"/>
</dbReference>
<name>A0A1Z1MVF7_9FLOR</name>
<dbReference type="SUPFAM" id="SSF64288">
    <property type="entry name" value="Chorismate lyase-like"/>
    <property type="match status" value="1"/>
</dbReference>
<proteinExistence type="predicted"/>
<geneLocation type="chloroplast" evidence="1"/>
<organism evidence="1">
    <name type="scientific">Lophosiphonia teges</name>
    <dbReference type="NCBI Taxonomy" id="2007110"/>
    <lineage>
        <taxon>Eukaryota</taxon>
        <taxon>Rhodophyta</taxon>
        <taxon>Florideophyceae</taxon>
        <taxon>Rhodymeniophycidae</taxon>
        <taxon>Ceramiales</taxon>
        <taxon>Rhodomelaceae</taxon>
        <taxon>Polysiphonioideae</taxon>
        <taxon>Lophosiphonia</taxon>
    </lineage>
</organism>
<reference evidence="1" key="1">
    <citation type="journal article" date="2017" name="J. Phycol.">
        <title>Analysis of chloroplast genomes and a supermatrix inform reclassification of the Rhodomelaceae (Rhodophyta).</title>
        <authorList>
            <person name="Diaz-Tapia P."/>
            <person name="Maggs C.A."/>
            <person name="West J.A."/>
            <person name="Verbruggen H."/>
        </authorList>
    </citation>
    <scope>NUCLEOTIDE SEQUENCE</scope>
    <source>
        <strain evidence="1">PD1823</strain>
    </source>
</reference>
<dbReference type="Pfam" id="PF01947">
    <property type="entry name" value="Rv2949c-like"/>
    <property type="match status" value="1"/>
</dbReference>
<gene>
    <name evidence="1" type="primary">ycf21</name>
</gene>
<sequence>MTNYKKDNINSGRINPIGQFFIENKVDINKNLYELYFCYCKDLEKKLSFNNPFWGRKYLLHQNNNSYIMIQEFFSPKIILFSTNSLKTNK</sequence>
<protein>
    <submittedName>
        <fullName evidence="1">Uncharacterized protein</fullName>
    </submittedName>
</protein>
<keyword evidence="1" id="KW-0150">Chloroplast</keyword>
<dbReference type="InterPro" id="IPR028978">
    <property type="entry name" value="Chorismate_lyase_/UTRA_dom_sf"/>
</dbReference>
<dbReference type="InterPro" id="IPR002800">
    <property type="entry name" value="Rv2949c-like"/>
</dbReference>